<organism evidence="1 2">
    <name type="scientific">Rhododendron molle</name>
    <name type="common">Chinese azalea</name>
    <name type="synonym">Azalea mollis</name>
    <dbReference type="NCBI Taxonomy" id="49168"/>
    <lineage>
        <taxon>Eukaryota</taxon>
        <taxon>Viridiplantae</taxon>
        <taxon>Streptophyta</taxon>
        <taxon>Embryophyta</taxon>
        <taxon>Tracheophyta</taxon>
        <taxon>Spermatophyta</taxon>
        <taxon>Magnoliopsida</taxon>
        <taxon>eudicotyledons</taxon>
        <taxon>Gunneridae</taxon>
        <taxon>Pentapetalae</taxon>
        <taxon>asterids</taxon>
        <taxon>Ericales</taxon>
        <taxon>Ericaceae</taxon>
        <taxon>Ericoideae</taxon>
        <taxon>Rhodoreae</taxon>
        <taxon>Rhododendron</taxon>
    </lineage>
</organism>
<protein>
    <submittedName>
        <fullName evidence="1">Uncharacterized protein</fullName>
    </submittedName>
</protein>
<accession>A0ACC0LGY9</accession>
<keyword evidence="2" id="KW-1185">Reference proteome</keyword>
<evidence type="ECO:0000313" key="2">
    <source>
        <dbReference type="Proteomes" id="UP001062846"/>
    </source>
</evidence>
<dbReference type="Proteomes" id="UP001062846">
    <property type="component" value="Chromosome 12"/>
</dbReference>
<name>A0ACC0LGY9_RHOML</name>
<evidence type="ECO:0000313" key="1">
    <source>
        <dbReference type="EMBL" id="KAI8527885.1"/>
    </source>
</evidence>
<sequence length="81" mass="9598">MVPTIEEKETSLSSCDEKRAEKKVGIWGDLDGINRRYQSPLQNSWRRPQPWKMKRSISTPQRTESSLAFFMRPLRRSEKET</sequence>
<gene>
    <name evidence="1" type="ORF">RHMOL_Rhmol12G0108600</name>
</gene>
<proteinExistence type="predicted"/>
<dbReference type="EMBL" id="CM046399">
    <property type="protein sequence ID" value="KAI8527885.1"/>
    <property type="molecule type" value="Genomic_DNA"/>
</dbReference>
<comment type="caution">
    <text evidence="1">The sequence shown here is derived from an EMBL/GenBank/DDBJ whole genome shotgun (WGS) entry which is preliminary data.</text>
</comment>
<reference evidence="1" key="1">
    <citation type="submission" date="2022-02" db="EMBL/GenBank/DDBJ databases">
        <title>Plant Genome Project.</title>
        <authorList>
            <person name="Zhang R.-G."/>
        </authorList>
    </citation>
    <scope>NUCLEOTIDE SEQUENCE</scope>
    <source>
        <strain evidence="1">AT1</strain>
    </source>
</reference>